<dbReference type="STRING" id="504797.SAMN05421678_110102"/>
<feature type="transmembrane region" description="Helical" evidence="2">
    <location>
        <begin position="154"/>
        <end position="175"/>
    </location>
</feature>
<organism evidence="4 5">
    <name type="scientific">Actinopolymorpha cephalotaxi</name>
    <dbReference type="NCBI Taxonomy" id="504797"/>
    <lineage>
        <taxon>Bacteria</taxon>
        <taxon>Bacillati</taxon>
        <taxon>Actinomycetota</taxon>
        <taxon>Actinomycetes</taxon>
        <taxon>Propionibacteriales</taxon>
        <taxon>Actinopolymorphaceae</taxon>
        <taxon>Actinopolymorpha</taxon>
    </lineage>
</organism>
<feature type="transmembrane region" description="Helical" evidence="2">
    <location>
        <begin position="73"/>
        <end position="91"/>
    </location>
</feature>
<feature type="region of interest" description="Disordered" evidence="1">
    <location>
        <begin position="187"/>
        <end position="225"/>
    </location>
</feature>
<evidence type="ECO:0000313" key="6">
    <source>
        <dbReference type="Proteomes" id="UP000533017"/>
    </source>
</evidence>
<name>A0A1I2W5H8_9ACTN</name>
<keyword evidence="2" id="KW-0812">Transmembrane</keyword>
<feature type="transmembrane region" description="Helical" evidence="2">
    <location>
        <begin position="26"/>
        <end position="44"/>
    </location>
</feature>
<reference evidence="4 5" key="1">
    <citation type="submission" date="2016-10" db="EMBL/GenBank/DDBJ databases">
        <authorList>
            <person name="de Groot N.N."/>
        </authorList>
    </citation>
    <scope>NUCLEOTIDE SEQUENCE [LARGE SCALE GENOMIC DNA]</scope>
    <source>
        <strain evidence="4 5">CPCC 202808</strain>
    </source>
</reference>
<gene>
    <name evidence="3" type="ORF">FHR37_001595</name>
    <name evidence="4" type="ORF">SAMN05421678_110102</name>
</gene>
<evidence type="ECO:0000313" key="5">
    <source>
        <dbReference type="Proteomes" id="UP000199052"/>
    </source>
</evidence>
<dbReference type="RefSeq" id="WP_092884797.1">
    <property type="nucleotide sequence ID" value="NZ_FOOI01000010.1"/>
</dbReference>
<dbReference type="AlphaFoldDB" id="A0A1I2W5H8"/>
<dbReference type="Proteomes" id="UP000533017">
    <property type="component" value="Unassembled WGS sequence"/>
</dbReference>
<dbReference type="Proteomes" id="UP000199052">
    <property type="component" value="Unassembled WGS sequence"/>
</dbReference>
<proteinExistence type="predicted"/>
<dbReference type="InterPro" id="IPR019051">
    <property type="entry name" value="Trp_biosyn_TM_oprn/chp"/>
</dbReference>
<evidence type="ECO:0000256" key="1">
    <source>
        <dbReference type="SAM" id="MobiDB-lite"/>
    </source>
</evidence>
<protein>
    <submittedName>
        <fullName evidence="3">Membrane protein (TIGR02234 family)</fullName>
    </submittedName>
    <submittedName>
        <fullName evidence="4">Trp region conserved hypothetical membrane protein</fullName>
    </submittedName>
</protein>
<dbReference type="Pfam" id="PF09534">
    <property type="entry name" value="Trp_oprn_chp"/>
    <property type="match status" value="1"/>
</dbReference>
<evidence type="ECO:0000313" key="3">
    <source>
        <dbReference type="EMBL" id="NYH82744.1"/>
    </source>
</evidence>
<dbReference type="EMBL" id="JACBZA010000001">
    <property type="protein sequence ID" value="NYH82744.1"/>
    <property type="molecule type" value="Genomic_DNA"/>
</dbReference>
<accession>A0A1I2W5H8</accession>
<evidence type="ECO:0000256" key="2">
    <source>
        <dbReference type="SAM" id="Phobius"/>
    </source>
</evidence>
<reference evidence="3 6" key="2">
    <citation type="submission" date="2020-07" db="EMBL/GenBank/DDBJ databases">
        <title>Sequencing the genomes of 1000 actinobacteria strains.</title>
        <authorList>
            <person name="Klenk H.-P."/>
        </authorList>
    </citation>
    <scope>NUCLEOTIDE SEQUENCE [LARGE SCALE GENOMIC DNA]</scope>
    <source>
        <strain evidence="3 6">DSM 45117</strain>
    </source>
</reference>
<keyword evidence="6" id="KW-1185">Reference proteome</keyword>
<sequence>MTSETPVNPTTPAPSASPKQAARRQFFVALALVLGGAALVLWAAGRTWLAARWAIPNYPAVHTSVTGAQAAPLARSAGFLGLAGVLAVLATRGRGRQVAGGLVALAGVAAVASAVTFWTRAGAVAEAAVRRAIAGGAGTGGGGSDGATTATVQAWPWLAVAGGLLVVAGGVLAIARGRTWPAMGSRYDAPAARRTNDDPWAALDRGEDPTDPADPPSPTNPTQRD</sequence>
<feature type="transmembrane region" description="Helical" evidence="2">
    <location>
        <begin position="98"/>
        <end position="118"/>
    </location>
</feature>
<keyword evidence="2" id="KW-1133">Transmembrane helix</keyword>
<keyword evidence="2" id="KW-0472">Membrane</keyword>
<dbReference type="EMBL" id="FOOI01000010">
    <property type="protein sequence ID" value="SFG96623.1"/>
    <property type="molecule type" value="Genomic_DNA"/>
</dbReference>
<dbReference type="OrthoDB" id="3712369at2"/>
<evidence type="ECO:0000313" key="4">
    <source>
        <dbReference type="EMBL" id="SFG96623.1"/>
    </source>
</evidence>